<keyword evidence="3" id="KW-1185">Reference proteome</keyword>
<gene>
    <name evidence="2" type="ORF">GCM10010993_12160</name>
</gene>
<dbReference type="RefSeq" id="WP_188440739.1">
    <property type="nucleotide sequence ID" value="NZ_BMFD01000003.1"/>
</dbReference>
<organism evidence="2 3">
    <name type="scientific">Belliella aquatica</name>
    <dbReference type="NCBI Taxonomy" id="1323734"/>
    <lineage>
        <taxon>Bacteria</taxon>
        <taxon>Pseudomonadati</taxon>
        <taxon>Bacteroidota</taxon>
        <taxon>Cytophagia</taxon>
        <taxon>Cytophagales</taxon>
        <taxon>Cyclobacteriaceae</taxon>
        <taxon>Belliella</taxon>
    </lineage>
</organism>
<evidence type="ECO:0008006" key="4">
    <source>
        <dbReference type="Google" id="ProtNLM"/>
    </source>
</evidence>
<evidence type="ECO:0000256" key="1">
    <source>
        <dbReference type="SAM" id="SignalP"/>
    </source>
</evidence>
<sequence length="297" mass="34601">MKKSLTILFLIATISFSCSKAPQRENINFEEWGKYWFQGKAEISSFDLEQYRYGEAREGEAVLIFVTEDFSRKKQVKLDYPQEAGKDKISVLKMNQTRDFVTGIYPYHMMLSAFTPTKEKSQGLKFTSSVQEWCGQSFTQLNLNGQDSYSGKLFSYFEKEGDQSISLAGMAEDDLWNLIRISPNEIPIGSVMMFPSLFYQRFSHHELAAEEAFIRVQDISNDRKQLELTYSSGSRVLKIDFEKDFPHEIMAWEESQTKSNGQKEVTKARRKAVKVIDYWTRNAVEDEFLREELKLKY</sequence>
<evidence type="ECO:0000313" key="3">
    <source>
        <dbReference type="Proteomes" id="UP000635885"/>
    </source>
</evidence>
<dbReference type="PROSITE" id="PS51257">
    <property type="entry name" value="PROKAR_LIPOPROTEIN"/>
    <property type="match status" value="1"/>
</dbReference>
<reference evidence="3" key="1">
    <citation type="journal article" date="2019" name="Int. J. Syst. Evol. Microbiol.">
        <title>The Global Catalogue of Microorganisms (GCM) 10K type strain sequencing project: providing services to taxonomists for standard genome sequencing and annotation.</title>
        <authorList>
            <consortium name="The Broad Institute Genomics Platform"/>
            <consortium name="The Broad Institute Genome Sequencing Center for Infectious Disease"/>
            <person name="Wu L."/>
            <person name="Ma J."/>
        </authorList>
    </citation>
    <scope>NUCLEOTIDE SEQUENCE [LARGE SCALE GENOMIC DNA]</scope>
    <source>
        <strain evidence="3">CGMCC 1.12479</strain>
    </source>
</reference>
<keyword evidence="1" id="KW-0732">Signal</keyword>
<comment type="caution">
    <text evidence="2">The sequence shown here is derived from an EMBL/GenBank/DDBJ whole genome shotgun (WGS) entry which is preliminary data.</text>
</comment>
<accession>A0ABQ1M8A5</accession>
<evidence type="ECO:0000313" key="2">
    <source>
        <dbReference type="EMBL" id="GGC34765.1"/>
    </source>
</evidence>
<name>A0ABQ1M8A5_9BACT</name>
<proteinExistence type="predicted"/>
<dbReference type="EMBL" id="BMFD01000003">
    <property type="protein sequence ID" value="GGC34765.1"/>
    <property type="molecule type" value="Genomic_DNA"/>
</dbReference>
<feature type="signal peptide" evidence="1">
    <location>
        <begin position="1"/>
        <end position="20"/>
    </location>
</feature>
<dbReference type="Proteomes" id="UP000635885">
    <property type="component" value="Unassembled WGS sequence"/>
</dbReference>
<feature type="chain" id="PRO_5045550061" description="Septum formation inhibitor Maf" evidence="1">
    <location>
        <begin position="21"/>
        <end position="297"/>
    </location>
</feature>
<protein>
    <recommendedName>
        <fullName evidence="4">Septum formation inhibitor Maf</fullName>
    </recommendedName>
</protein>